<dbReference type="Pfam" id="PF01497">
    <property type="entry name" value="Peripla_BP_2"/>
    <property type="match status" value="1"/>
</dbReference>
<dbReference type="AlphaFoldDB" id="A0A4U1BB11"/>
<proteinExistence type="predicted"/>
<comment type="caution">
    <text evidence="3">The sequence shown here is derived from an EMBL/GenBank/DDBJ whole genome shotgun (WGS) entry which is preliminary data.</text>
</comment>
<accession>A0A4U1BB11</accession>
<dbReference type="PANTHER" id="PTHR42860:SF1">
    <property type="entry name" value="VITAMIN B12-BINDING PROTEIN"/>
    <property type="match status" value="1"/>
</dbReference>
<dbReference type="InterPro" id="IPR051030">
    <property type="entry name" value="Vitamin_B12-ABC_binding"/>
</dbReference>
<evidence type="ECO:0000259" key="2">
    <source>
        <dbReference type="PROSITE" id="PS50983"/>
    </source>
</evidence>
<gene>
    <name evidence="3" type="ORF">FCL40_14830</name>
</gene>
<keyword evidence="1" id="KW-0732">Signal</keyword>
<keyword evidence="4" id="KW-1185">Reference proteome</keyword>
<evidence type="ECO:0000256" key="1">
    <source>
        <dbReference type="ARBA" id="ARBA00022729"/>
    </source>
</evidence>
<protein>
    <submittedName>
        <fullName evidence="3">Cobalamin-binding protein</fullName>
    </submittedName>
</protein>
<dbReference type="Proteomes" id="UP000305674">
    <property type="component" value="Unassembled WGS sequence"/>
</dbReference>
<dbReference type="SUPFAM" id="SSF53807">
    <property type="entry name" value="Helical backbone' metal receptor"/>
    <property type="match status" value="1"/>
</dbReference>
<dbReference type="PROSITE" id="PS50983">
    <property type="entry name" value="FE_B12_PBP"/>
    <property type="match status" value="1"/>
</dbReference>
<dbReference type="CDD" id="cd01144">
    <property type="entry name" value="BtuF"/>
    <property type="match status" value="1"/>
</dbReference>
<name>A0A4U1BB11_9GAMM</name>
<reference evidence="3 4" key="1">
    <citation type="submission" date="2019-04" db="EMBL/GenBank/DDBJ databases">
        <authorList>
            <person name="Hwang J.C."/>
        </authorList>
    </citation>
    <scope>NUCLEOTIDE SEQUENCE [LARGE SCALE GENOMIC DNA]</scope>
    <source>
        <strain evidence="3 4">IMCC35001</strain>
    </source>
</reference>
<dbReference type="Gene3D" id="3.40.50.1980">
    <property type="entry name" value="Nitrogenase molybdenum iron protein domain"/>
    <property type="match status" value="2"/>
</dbReference>
<evidence type="ECO:0000313" key="4">
    <source>
        <dbReference type="Proteomes" id="UP000305674"/>
    </source>
</evidence>
<dbReference type="NCBIfam" id="NF038402">
    <property type="entry name" value="TroA_like"/>
    <property type="match status" value="1"/>
</dbReference>
<dbReference type="EMBL" id="SWCI01000012">
    <property type="protein sequence ID" value="TKB47749.1"/>
    <property type="molecule type" value="Genomic_DNA"/>
</dbReference>
<dbReference type="InterPro" id="IPR002491">
    <property type="entry name" value="ABC_transptr_periplasmic_BD"/>
</dbReference>
<evidence type="ECO:0000313" key="3">
    <source>
        <dbReference type="EMBL" id="TKB47749.1"/>
    </source>
</evidence>
<dbReference type="InterPro" id="IPR054828">
    <property type="entry name" value="Vit_B12_bind_prot"/>
</dbReference>
<organism evidence="3 4">
    <name type="scientific">Ferrimonas sediminicola</name>
    <dbReference type="NCBI Taxonomy" id="2569538"/>
    <lineage>
        <taxon>Bacteria</taxon>
        <taxon>Pseudomonadati</taxon>
        <taxon>Pseudomonadota</taxon>
        <taxon>Gammaproteobacteria</taxon>
        <taxon>Alteromonadales</taxon>
        <taxon>Ferrimonadaceae</taxon>
        <taxon>Ferrimonas</taxon>
    </lineage>
</organism>
<dbReference type="OrthoDB" id="6495095at2"/>
<feature type="domain" description="Fe/B12 periplasmic-binding" evidence="2">
    <location>
        <begin position="27"/>
        <end position="279"/>
    </location>
</feature>
<sequence length="288" mass="31753">MDETMLRRLFALLLAISPLTALAGLPTIAALTPHSVELLYEVGAGEQIVATVEYADYPEAARSIHRVGRHNQMDFEALMALQPDLVVLGISDTSLHFVTRLRELGFTLIDTSVDEVAEIAPLLARLGRETGHERRGREVAARFQAEYRRLKRDYAGRTPVPIFYQLWSEPLMSASSGWMDGLIADCGGVNLFADTPAEYPQVSIEQVVAASPQGIIVPTNHGLEENSIERWLDWPEIPAVANGQIHPVNSDWLHRTGPRILKGMAQMCEAIERVRQGGKRDPAGAGSR</sequence>
<dbReference type="PANTHER" id="PTHR42860">
    <property type="entry name" value="VITAMIN B12-BINDING PROTEIN"/>
    <property type="match status" value="1"/>
</dbReference>